<dbReference type="Gene3D" id="3.30.70.100">
    <property type="match status" value="1"/>
</dbReference>
<dbReference type="PANTHER" id="PTHR30347:SF1">
    <property type="entry name" value="MECHANOSENSITIVE CHANNEL MSCK"/>
    <property type="match status" value="1"/>
</dbReference>
<comment type="similarity">
    <text evidence="2">Belongs to the MscS (TC 1.A.23) family.</text>
</comment>
<feature type="domain" description="DEP" evidence="9">
    <location>
        <begin position="455"/>
        <end position="528"/>
    </location>
</feature>
<evidence type="ECO:0000313" key="10">
    <source>
        <dbReference type="EMBL" id="EDX78312.1"/>
    </source>
</evidence>
<gene>
    <name evidence="10" type="ORF">MC7420_8050</name>
</gene>
<keyword evidence="6 8" id="KW-0472">Membrane</keyword>
<dbReference type="GO" id="GO:0055085">
    <property type="term" value="P:transmembrane transport"/>
    <property type="evidence" value="ECO:0007669"/>
    <property type="project" value="InterPro"/>
</dbReference>
<dbReference type="PANTHER" id="PTHR30347">
    <property type="entry name" value="POTASSIUM CHANNEL RELATED"/>
    <property type="match status" value="1"/>
</dbReference>
<dbReference type="InterPro" id="IPR036388">
    <property type="entry name" value="WH-like_DNA-bd_sf"/>
</dbReference>
<dbReference type="SMART" id="SM00049">
    <property type="entry name" value="DEP"/>
    <property type="match status" value="1"/>
</dbReference>
<dbReference type="AlphaFoldDB" id="B4VIY1"/>
<dbReference type="PROSITE" id="PS01246">
    <property type="entry name" value="UPF0003"/>
    <property type="match status" value="1"/>
</dbReference>
<dbReference type="InterPro" id="IPR011066">
    <property type="entry name" value="MscS_channel_C_sf"/>
</dbReference>
<proteinExistence type="inferred from homology"/>
<feature type="region of interest" description="Disordered" evidence="7">
    <location>
        <begin position="396"/>
        <end position="434"/>
    </location>
</feature>
<keyword evidence="3" id="KW-1003">Cell membrane</keyword>
<feature type="compositionally biased region" description="Polar residues" evidence="7">
    <location>
        <begin position="405"/>
        <end position="434"/>
    </location>
</feature>
<dbReference type="InterPro" id="IPR011014">
    <property type="entry name" value="MscS_channel_TM-2"/>
</dbReference>
<dbReference type="SUPFAM" id="SSF46785">
    <property type="entry name" value="Winged helix' DNA-binding domain"/>
    <property type="match status" value="1"/>
</dbReference>
<feature type="transmembrane region" description="Helical" evidence="8">
    <location>
        <begin position="165"/>
        <end position="187"/>
    </location>
</feature>
<dbReference type="Pfam" id="PF21082">
    <property type="entry name" value="MS_channel_3rd"/>
    <property type="match status" value="1"/>
</dbReference>
<dbReference type="InterPro" id="IPR036390">
    <property type="entry name" value="WH_DNA-bd_sf"/>
</dbReference>
<dbReference type="eggNOG" id="COG3264">
    <property type="taxonomic scope" value="Bacteria"/>
</dbReference>
<evidence type="ECO:0000256" key="6">
    <source>
        <dbReference type="ARBA" id="ARBA00023136"/>
    </source>
</evidence>
<keyword evidence="4 8" id="KW-0812">Transmembrane</keyword>
<keyword evidence="5 8" id="KW-1133">Transmembrane helix</keyword>
<dbReference type="SUPFAM" id="SSF82689">
    <property type="entry name" value="Mechanosensitive channel protein MscS (YggB), C-terminal domain"/>
    <property type="match status" value="1"/>
</dbReference>
<comment type="subcellular location">
    <subcellularLocation>
        <location evidence="1">Cell membrane</location>
        <topology evidence="1">Multi-pass membrane protein</topology>
    </subcellularLocation>
</comment>
<sequence>MQAQFERSPAYIRQALGFVLGAILVAIAIHLGLLFLGKWVSHRLRVWLGQPTSSFHAWEDPAQFMVRLARLGLQGGLWIAIAYYVTDLFPASRIWRYELFDFIAKVFDILNAPVISLGSSKYSALELLLLLGLTVGLWFAVSSLTKLFKSYVLAHTGAEPRLQEVITVLTQYVLTFLGWIVLLQIWGLDVGSLTILASVLGVGIGFGVQNIANNFISGIIITFERPIQIGDFVKVGDLLGTVERIGARSTEICTLDQVTIIVPNSRFLETEVINWSHGNPISRLRIPVGVAYGSDIEKVQTALLEAIKNHPEVLLQPPPQVWFQGFGESSLDFDLLVWTGEPKKQFKVKSDLNYRIEACLRHHRIEIPFPQRDLHLRSPKLDEIFNLLLDRDSSTFSPRSIEPANENQSNHTPHSQPQDSLTSTTEISGSVSRTITPAKTLTETEIEALVAAMRGADGVEIKDRRYRGNLYPQCFIGAEAVEWLAQRTQSSRQEAIRIGQIFIDSGIIHHVLDDYAFQDDYSFYRFYQDNF</sequence>
<evidence type="ECO:0000256" key="3">
    <source>
        <dbReference type="ARBA" id="ARBA00022475"/>
    </source>
</evidence>
<organism evidence="10 11">
    <name type="scientific">Coleofasciculus chthonoplastes PCC 7420</name>
    <dbReference type="NCBI Taxonomy" id="118168"/>
    <lineage>
        <taxon>Bacteria</taxon>
        <taxon>Bacillati</taxon>
        <taxon>Cyanobacteriota</taxon>
        <taxon>Cyanophyceae</taxon>
        <taxon>Coleofasciculales</taxon>
        <taxon>Coleofasciculaceae</taxon>
        <taxon>Coleofasciculus</taxon>
    </lineage>
</organism>
<dbReference type="InterPro" id="IPR006685">
    <property type="entry name" value="MscS_channel_2nd"/>
</dbReference>
<evidence type="ECO:0000313" key="11">
    <source>
        <dbReference type="Proteomes" id="UP000003835"/>
    </source>
</evidence>
<dbReference type="HOGENOM" id="CLU_028878_0_0_3"/>
<accession>B4VIY1</accession>
<dbReference type="InterPro" id="IPR006686">
    <property type="entry name" value="MscS_channel_CS"/>
</dbReference>
<feature type="transmembrane region" description="Helical" evidence="8">
    <location>
        <begin position="127"/>
        <end position="144"/>
    </location>
</feature>
<dbReference type="Gene3D" id="1.10.10.10">
    <property type="entry name" value="Winged helix-like DNA-binding domain superfamily/Winged helix DNA-binding domain"/>
    <property type="match status" value="1"/>
</dbReference>
<dbReference type="SUPFAM" id="SSF82861">
    <property type="entry name" value="Mechanosensitive channel protein MscS (YggB), transmembrane region"/>
    <property type="match status" value="1"/>
</dbReference>
<keyword evidence="11" id="KW-1185">Reference proteome</keyword>
<dbReference type="PROSITE" id="PS50186">
    <property type="entry name" value="DEP"/>
    <property type="match status" value="1"/>
</dbReference>
<dbReference type="GO" id="GO:0005886">
    <property type="term" value="C:plasma membrane"/>
    <property type="evidence" value="ECO:0007669"/>
    <property type="project" value="UniProtKB-SubCell"/>
</dbReference>
<evidence type="ECO:0000256" key="8">
    <source>
        <dbReference type="SAM" id="Phobius"/>
    </source>
</evidence>
<protein>
    <submittedName>
        <fullName evidence="10">Transporter, MscS family</fullName>
    </submittedName>
</protein>
<dbReference type="InterPro" id="IPR000591">
    <property type="entry name" value="DEP_dom"/>
</dbReference>
<feature type="transmembrane region" description="Helical" evidence="8">
    <location>
        <begin position="68"/>
        <end position="86"/>
    </location>
</feature>
<dbReference type="EMBL" id="DS989842">
    <property type="protein sequence ID" value="EDX78312.1"/>
    <property type="molecule type" value="Genomic_DNA"/>
</dbReference>
<dbReference type="Pfam" id="PF00610">
    <property type="entry name" value="DEP"/>
    <property type="match status" value="1"/>
</dbReference>
<dbReference type="InterPro" id="IPR052702">
    <property type="entry name" value="MscS-like_channel"/>
</dbReference>
<evidence type="ECO:0000256" key="4">
    <source>
        <dbReference type="ARBA" id="ARBA00022692"/>
    </source>
</evidence>
<dbReference type="CDD" id="cd04371">
    <property type="entry name" value="DEP"/>
    <property type="match status" value="1"/>
</dbReference>
<dbReference type="Gene3D" id="1.10.287.1260">
    <property type="match status" value="1"/>
</dbReference>
<feature type="transmembrane region" description="Helical" evidence="8">
    <location>
        <begin position="15"/>
        <end position="36"/>
    </location>
</feature>
<dbReference type="InterPro" id="IPR010920">
    <property type="entry name" value="LSM_dom_sf"/>
</dbReference>
<evidence type="ECO:0000256" key="2">
    <source>
        <dbReference type="ARBA" id="ARBA00008017"/>
    </source>
</evidence>
<evidence type="ECO:0000256" key="7">
    <source>
        <dbReference type="SAM" id="MobiDB-lite"/>
    </source>
</evidence>
<dbReference type="Pfam" id="PF00924">
    <property type="entry name" value="MS_channel_2nd"/>
    <property type="match status" value="1"/>
</dbReference>
<dbReference type="InterPro" id="IPR023408">
    <property type="entry name" value="MscS_beta-dom_sf"/>
</dbReference>
<dbReference type="Proteomes" id="UP000003835">
    <property type="component" value="Unassembled WGS sequence"/>
</dbReference>
<evidence type="ECO:0000256" key="1">
    <source>
        <dbReference type="ARBA" id="ARBA00004651"/>
    </source>
</evidence>
<name>B4VIY1_9CYAN</name>
<dbReference type="Gene3D" id="2.30.30.60">
    <property type="match status" value="1"/>
</dbReference>
<dbReference type="GO" id="GO:0035556">
    <property type="term" value="P:intracellular signal transduction"/>
    <property type="evidence" value="ECO:0007669"/>
    <property type="project" value="InterPro"/>
</dbReference>
<evidence type="ECO:0000256" key="5">
    <source>
        <dbReference type="ARBA" id="ARBA00022989"/>
    </source>
</evidence>
<reference evidence="10 11" key="1">
    <citation type="submission" date="2008-07" db="EMBL/GenBank/DDBJ databases">
        <authorList>
            <person name="Tandeau de Marsac N."/>
            <person name="Ferriera S."/>
            <person name="Johnson J."/>
            <person name="Kravitz S."/>
            <person name="Beeson K."/>
            <person name="Sutton G."/>
            <person name="Rogers Y.-H."/>
            <person name="Friedman R."/>
            <person name="Frazier M."/>
            <person name="Venter J.C."/>
        </authorList>
    </citation>
    <scope>NUCLEOTIDE SEQUENCE [LARGE SCALE GENOMIC DNA]</scope>
    <source>
        <strain evidence="10 11">PCC 7420</strain>
    </source>
</reference>
<evidence type="ECO:0000259" key="9">
    <source>
        <dbReference type="PROSITE" id="PS50186"/>
    </source>
</evidence>
<dbReference type="InterPro" id="IPR049278">
    <property type="entry name" value="MS_channel_C"/>
</dbReference>
<dbReference type="SUPFAM" id="SSF50182">
    <property type="entry name" value="Sm-like ribonucleoproteins"/>
    <property type="match status" value="1"/>
</dbReference>